<feature type="transmembrane region" description="Helical" evidence="2">
    <location>
        <begin position="35"/>
        <end position="55"/>
    </location>
</feature>
<dbReference type="EMBL" id="BAABFB010000064">
    <property type="protein sequence ID" value="GAA4485905.1"/>
    <property type="molecule type" value="Genomic_DNA"/>
</dbReference>
<comment type="caution">
    <text evidence="3">The sequence shown here is derived from an EMBL/GenBank/DDBJ whole genome shotgun (WGS) entry which is preliminary data.</text>
</comment>
<evidence type="ECO:0000313" key="3">
    <source>
        <dbReference type="EMBL" id="GAA4485905.1"/>
    </source>
</evidence>
<sequence>MSRPDVRVVFLVVGDLVVAVGAPLWNYYFQRSDTPLQAGAAVIGVITFTCVWLIQRDSMRDNPTTNSMRDAIAAAFVVTYLVMVGWSAFFNNAVHVQPSEQDALSPLTQTLISNFTYLTATVVVFYFGADTVKQVVQIRGRQATAGGEAGLPTAAPGPRDQDNGT</sequence>
<protein>
    <submittedName>
        <fullName evidence="3">Uncharacterized protein</fullName>
    </submittedName>
</protein>
<evidence type="ECO:0000256" key="2">
    <source>
        <dbReference type="SAM" id="Phobius"/>
    </source>
</evidence>
<dbReference type="Proteomes" id="UP001501183">
    <property type="component" value="Unassembled WGS sequence"/>
</dbReference>
<keyword evidence="2" id="KW-0812">Transmembrane</keyword>
<feature type="transmembrane region" description="Helical" evidence="2">
    <location>
        <begin position="71"/>
        <end position="90"/>
    </location>
</feature>
<proteinExistence type="predicted"/>
<name>A0ABP8PGL7_9NOCA</name>
<feature type="transmembrane region" description="Helical" evidence="2">
    <location>
        <begin position="7"/>
        <end position="29"/>
    </location>
</feature>
<keyword evidence="2" id="KW-0472">Membrane</keyword>
<feature type="region of interest" description="Disordered" evidence="1">
    <location>
        <begin position="146"/>
        <end position="165"/>
    </location>
</feature>
<gene>
    <name evidence="3" type="ORF">GCM10023094_41470</name>
</gene>
<accession>A0ABP8PGL7</accession>
<evidence type="ECO:0000313" key="4">
    <source>
        <dbReference type="Proteomes" id="UP001501183"/>
    </source>
</evidence>
<feature type="transmembrane region" description="Helical" evidence="2">
    <location>
        <begin position="110"/>
        <end position="129"/>
    </location>
</feature>
<organism evidence="3 4">
    <name type="scientific">Rhodococcus olei</name>
    <dbReference type="NCBI Taxonomy" id="2161675"/>
    <lineage>
        <taxon>Bacteria</taxon>
        <taxon>Bacillati</taxon>
        <taxon>Actinomycetota</taxon>
        <taxon>Actinomycetes</taxon>
        <taxon>Mycobacteriales</taxon>
        <taxon>Nocardiaceae</taxon>
        <taxon>Rhodococcus</taxon>
    </lineage>
</organism>
<evidence type="ECO:0000256" key="1">
    <source>
        <dbReference type="SAM" id="MobiDB-lite"/>
    </source>
</evidence>
<keyword evidence="2" id="KW-1133">Transmembrane helix</keyword>
<reference evidence="4" key="1">
    <citation type="journal article" date="2019" name="Int. J. Syst. Evol. Microbiol.">
        <title>The Global Catalogue of Microorganisms (GCM) 10K type strain sequencing project: providing services to taxonomists for standard genome sequencing and annotation.</title>
        <authorList>
            <consortium name="The Broad Institute Genomics Platform"/>
            <consortium name="The Broad Institute Genome Sequencing Center for Infectious Disease"/>
            <person name="Wu L."/>
            <person name="Ma J."/>
        </authorList>
    </citation>
    <scope>NUCLEOTIDE SEQUENCE [LARGE SCALE GENOMIC DNA]</scope>
    <source>
        <strain evidence="4">JCM 32206</strain>
    </source>
</reference>
<keyword evidence="4" id="KW-1185">Reference proteome</keyword>